<name>T0MID0_9MICR</name>
<dbReference type="Gene3D" id="1.25.10.10">
    <property type="entry name" value="Leucine-rich Repeat Variant"/>
    <property type="match status" value="1"/>
</dbReference>
<dbReference type="Proteomes" id="UP000053780">
    <property type="component" value="Unassembled WGS sequence"/>
</dbReference>
<dbReference type="VEuPathDB" id="MicrosporidiaDB:NAPIS_ORF01691"/>
<evidence type="ECO:0000313" key="2">
    <source>
        <dbReference type="Proteomes" id="UP000053780"/>
    </source>
</evidence>
<proteinExistence type="predicted"/>
<reference evidence="1 2" key="1">
    <citation type="journal article" date="2013" name="BMC Genomics">
        <title>Genome sequencing and comparative genomics of honey bee microsporidia, Nosema apis reveal novel insights into host-parasite interactions.</title>
        <authorList>
            <person name="Chen Yp."/>
            <person name="Pettis J.S."/>
            <person name="Zhao Y."/>
            <person name="Liu X."/>
            <person name="Tallon L.J."/>
            <person name="Sadzewicz L.D."/>
            <person name="Li R."/>
            <person name="Zheng H."/>
            <person name="Huang S."/>
            <person name="Zhang X."/>
            <person name="Hamilton M.C."/>
            <person name="Pernal S.F."/>
            <person name="Melathopoulos A.P."/>
            <person name="Yan X."/>
            <person name="Evans J.D."/>
        </authorList>
    </citation>
    <scope>NUCLEOTIDE SEQUENCE [LARGE SCALE GENOMIC DNA]</scope>
    <source>
        <strain evidence="1 2">BRL 01</strain>
    </source>
</reference>
<evidence type="ECO:0000313" key="1">
    <source>
        <dbReference type="EMBL" id="EQB60750.1"/>
    </source>
</evidence>
<organism evidence="1 2">
    <name type="scientific">Vairimorpha apis BRL 01</name>
    <dbReference type="NCBI Taxonomy" id="1037528"/>
    <lineage>
        <taxon>Eukaryota</taxon>
        <taxon>Fungi</taxon>
        <taxon>Fungi incertae sedis</taxon>
        <taxon>Microsporidia</taxon>
        <taxon>Nosematidae</taxon>
        <taxon>Vairimorpha</taxon>
    </lineage>
</organism>
<dbReference type="AlphaFoldDB" id="T0MID0"/>
<dbReference type="EMBL" id="KE647242">
    <property type="protein sequence ID" value="EQB60750.1"/>
    <property type="molecule type" value="Genomic_DNA"/>
</dbReference>
<accession>T0MID0</accession>
<dbReference type="OrthoDB" id="4699125at2759"/>
<gene>
    <name evidence="1" type="ORF">NAPIS_ORF01691</name>
</gene>
<dbReference type="HOGENOM" id="CLU_403888_0_0_1"/>
<sequence length="681" mass="79015">MSSQVFEYIKECVNLSKLKENETTWSKIDKLFLNLTTSLNNKDDSEMFIKSCNELLCRSIISDRSKLSGTSLVLLKKISVILKDNLKLHCILPNVLKVCGRSNKVVYSRGHDTIEHLSKNVDLSPYYKILFEHYNSINKNIRLGVIKGITICDDKSKFIKIIEKAKTDQFIEIRNLIKSCSINHTQKFEPRPILKKELSPQKQIINHIQPKHSPYKKSIKLESESNLVCEKITELEKQVKLITNNKPKIDKPKVKVISKKQQLSVKKEVKDLSDDLTPRKLDKYLSKYRNIYGNILEENKKDEINFYDTMKNKPNKEEKCNIDEDNEFVDEIRIKNINDCVNEVQKNIVHSQIEIEKTNEYALEINNDINTNVENLISFENKELMDSIEKDITNSILSNDLNLKSKDEIDINISKDLSNLSIAEESIHFNYTIMNSDKINNDECSLKKINSSISEKQIKLIEEEDLLEVVKDYEKSKTEPISFEKFEKSLNINNQDECKEIDKNNKTINVFNEKFNEENVCNISKNIEENNNIVNPVHLENKEKLKTNSSENNNNFEIKIEDKREEIINKALQINVCTSKSTPSISNKSLQENSKNRFTAFLYSDKDECVIYDINSDSPKFKNLYKESSDMHSSLNLKQSELSSSFLYSKEENKVDNIIGDYTKIDSCIYADKSTFKNNNN</sequence>
<protein>
    <submittedName>
        <fullName evidence="1">Kinesin-like protein</fullName>
    </submittedName>
</protein>
<keyword evidence="2" id="KW-1185">Reference proteome</keyword>
<dbReference type="InterPro" id="IPR011989">
    <property type="entry name" value="ARM-like"/>
</dbReference>